<gene>
    <name evidence="1" type="ORF">EDS130_LOCUS41326</name>
    <name evidence="2" type="ORF">XAT740_LOCUS58227</name>
</gene>
<dbReference type="Proteomes" id="UP000663828">
    <property type="component" value="Unassembled WGS sequence"/>
</dbReference>
<dbReference type="EMBL" id="CAJNOR010012574">
    <property type="protein sequence ID" value="CAF1668512.1"/>
    <property type="molecule type" value="Genomic_DNA"/>
</dbReference>
<organism evidence="1 4">
    <name type="scientific">Adineta ricciae</name>
    <name type="common">Rotifer</name>
    <dbReference type="NCBI Taxonomy" id="249248"/>
    <lineage>
        <taxon>Eukaryota</taxon>
        <taxon>Metazoa</taxon>
        <taxon>Spiralia</taxon>
        <taxon>Gnathifera</taxon>
        <taxon>Rotifera</taxon>
        <taxon>Eurotatoria</taxon>
        <taxon>Bdelloidea</taxon>
        <taxon>Adinetida</taxon>
        <taxon>Adinetidae</taxon>
        <taxon>Adineta</taxon>
    </lineage>
</organism>
<dbReference type="AlphaFoldDB" id="A0A815RTA9"/>
<dbReference type="OrthoDB" id="125347at2759"/>
<dbReference type="Proteomes" id="UP000663852">
    <property type="component" value="Unassembled WGS sequence"/>
</dbReference>
<evidence type="ECO:0000313" key="3">
    <source>
        <dbReference type="Proteomes" id="UP000663828"/>
    </source>
</evidence>
<comment type="caution">
    <text evidence="1">The sequence shown here is derived from an EMBL/GenBank/DDBJ whole genome shotgun (WGS) entry which is preliminary data.</text>
</comment>
<evidence type="ECO:0000313" key="2">
    <source>
        <dbReference type="EMBL" id="CAF1668512.1"/>
    </source>
</evidence>
<name>A0A815RTA9_ADIRI</name>
<proteinExistence type="predicted"/>
<evidence type="ECO:0000313" key="4">
    <source>
        <dbReference type="Proteomes" id="UP000663852"/>
    </source>
</evidence>
<keyword evidence="3" id="KW-1185">Reference proteome</keyword>
<protein>
    <submittedName>
        <fullName evidence="1">Uncharacterized protein</fullName>
    </submittedName>
</protein>
<accession>A0A815RTA9</accession>
<reference evidence="1" key="1">
    <citation type="submission" date="2021-02" db="EMBL/GenBank/DDBJ databases">
        <authorList>
            <person name="Nowell W R."/>
        </authorList>
    </citation>
    <scope>NUCLEOTIDE SEQUENCE</scope>
</reference>
<evidence type="ECO:0000313" key="1">
    <source>
        <dbReference type="EMBL" id="CAF1479208.1"/>
    </source>
</evidence>
<dbReference type="EMBL" id="CAJNOJ010000538">
    <property type="protein sequence ID" value="CAF1479208.1"/>
    <property type="molecule type" value="Genomic_DNA"/>
</dbReference>
<sequence>MQIQLIPLTIYVSITALDAVWWIDVAWKAVTESTIQNTFKAAGFSTSSSSFCTLSTTTTNNKDAASGDTSLIELNKILRHVNIGIDTMCAADFVSIDDDTPAFNVWSDGAEKVLVSDGLSNGASFTPIHYS</sequence>